<name>H0R4T2_9ACTN</name>
<keyword evidence="2" id="KW-1185">Reference proteome</keyword>
<dbReference type="AlphaFoldDB" id="H0R4T2"/>
<gene>
    <name evidence="1" type="ORF">GOEFS_105_00940</name>
</gene>
<comment type="caution">
    <text evidence="1">The sequence shown here is derived from an EMBL/GenBank/DDBJ whole genome shotgun (WGS) entry which is preliminary data.</text>
</comment>
<protein>
    <submittedName>
        <fullName evidence="1">Uncharacterized protein</fullName>
    </submittedName>
</protein>
<reference evidence="1 2" key="1">
    <citation type="submission" date="2011-12" db="EMBL/GenBank/DDBJ databases">
        <title>Whole genome shotgun sequence of Gordonia effusa NBRC 100432.</title>
        <authorList>
            <person name="Yoshida I."/>
            <person name="Takarada H."/>
            <person name="Hosoyama A."/>
            <person name="Tsuchikane K."/>
            <person name="Katsumata H."/>
            <person name="Yamazaki S."/>
            <person name="Fujita N."/>
        </authorList>
    </citation>
    <scope>NUCLEOTIDE SEQUENCE [LARGE SCALE GENOMIC DNA]</scope>
    <source>
        <strain evidence="1 2">NBRC 100432</strain>
    </source>
</reference>
<accession>H0R4T2</accession>
<proteinExistence type="predicted"/>
<dbReference type="Proteomes" id="UP000035034">
    <property type="component" value="Unassembled WGS sequence"/>
</dbReference>
<dbReference type="eggNOG" id="ENOG5030MNB">
    <property type="taxonomic scope" value="Bacteria"/>
</dbReference>
<evidence type="ECO:0000313" key="1">
    <source>
        <dbReference type="EMBL" id="GAB20083.1"/>
    </source>
</evidence>
<organism evidence="1 2">
    <name type="scientific">Gordonia effusa NBRC 100432</name>
    <dbReference type="NCBI Taxonomy" id="1077974"/>
    <lineage>
        <taxon>Bacteria</taxon>
        <taxon>Bacillati</taxon>
        <taxon>Actinomycetota</taxon>
        <taxon>Actinomycetes</taxon>
        <taxon>Mycobacteriales</taxon>
        <taxon>Gordoniaceae</taxon>
        <taxon>Gordonia</taxon>
    </lineage>
</organism>
<sequence>MTDYRAHMTTDDSVRRTAEAFSRARELNERAVPMGYAVLTTAGEEQSQSGRVFESHYAVRPFGTEDGRADRYFPDIEAAAEYIDYLETLPRWTLDLTDSSIEVDGVRRTIAVKETGQVHDLSGGWLSLGGKSRSGVIGDGLTSLSIRASQPPAFGRWRKDA</sequence>
<evidence type="ECO:0000313" key="2">
    <source>
        <dbReference type="Proteomes" id="UP000035034"/>
    </source>
</evidence>
<dbReference type="EMBL" id="BAEH01000105">
    <property type="protein sequence ID" value="GAB20083.1"/>
    <property type="molecule type" value="Genomic_DNA"/>
</dbReference>